<dbReference type="InterPro" id="IPR024792">
    <property type="entry name" value="RhoGDI_dom_sf"/>
</dbReference>
<evidence type="ECO:0000256" key="3">
    <source>
        <dbReference type="ARBA" id="ARBA00022490"/>
    </source>
</evidence>
<accession>A0A5M9JVN6</accession>
<evidence type="ECO:0000256" key="5">
    <source>
        <dbReference type="ARBA" id="ARBA00071407"/>
    </source>
</evidence>
<evidence type="ECO:0000256" key="4">
    <source>
        <dbReference type="ARBA" id="ARBA00054143"/>
    </source>
</evidence>
<reference evidence="6 7" key="1">
    <citation type="submission" date="2019-06" db="EMBL/GenBank/DDBJ databases">
        <title>Genome Sequence of the Brown Rot Fungal Pathogen Monilinia fructicola.</title>
        <authorList>
            <person name="De Miccolis Angelini R.M."/>
            <person name="Landi L."/>
            <person name="Abate D."/>
            <person name="Pollastro S."/>
            <person name="Romanazzi G."/>
            <person name="Faretra F."/>
        </authorList>
    </citation>
    <scope>NUCLEOTIDE SEQUENCE [LARGE SCALE GENOMIC DNA]</scope>
    <source>
        <strain evidence="6 7">Mfrc123</strain>
    </source>
</reference>
<comment type="subcellular location">
    <subcellularLocation>
        <location evidence="1">Cytoplasm</location>
    </subcellularLocation>
</comment>
<keyword evidence="3" id="KW-0963">Cytoplasm</keyword>
<dbReference type="PANTHER" id="PTHR10980:SF3">
    <property type="entry name" value="LD16419P"/>
    <property type="match status" value="1"/>
</dbReference>
<keyword evidence="7" id="KW-1185">Reference proteome</keyword>
<evidence type="ECO:0000256" key="1">
    <source>
        <dbReference type="ARBA" id="ARBA00004496"/>
    </source>
</evidence>
<dbReference type="FunFam" id="2.70.50.30:FF:000001">
    <property type="entry name" value="Rho GDP-dissociation inhibitor 1"/>
    <property type="match status" value="1"/>
</dbReference>
<dbReference type="GO" id="GO:0005829">
    <property type="term" value="C:cytosol"/>
    <property type="evidence" value="ECO:0007669"/>
    <property type="project" value="TreeGrafter"/>
</dbReference>
<comment type="similarity">
    <text evidence="2">Belongs to the Rho GDI family.</text>
</comment>
<dbReference type="GO" id="GO:0007266">
    <property type="term" value="P:Rho protein signal transduction"/>
    <property type="evidence" value="ECO:0007669"/>
    <property type="project" value="InterPro"/>
</dbReference>
<evidence type="ECO:0000313" key="6">
    <source>
        <dbReference type="EMBL" id="KAA8570885.1"/>
    </source>
</evidence>
<dbReference type="Pfam" id="PF02115">
    <property type="entry name" value="Rho_GDI"/>
    <property type="match status" value="1"/>
</dbReference>
<gene>
    <name evidence="6" type="ORF">EYC84_000274</name>
</gene>
<dbReference type="Proteomes" id="UP000322873">
    <property type="component" value="Unassembled WGS sequence"/>
</dbReference>
<dbReference type="GO" id="GO:0005094">
    <property type="term" value="F:Rho GDP-dissociation inhibitor activity"/>
    <property type="evidence" value="ECO:0007669"/>
    <property type="project" value="InterPro"/>
</dbReference>
<dbReference type="PRINTS" id="PR00492">
    <property type="entry name" value="RHOGDI"/>
</dbReference>
<dbReference type="PANTHER" id="PTHR10980">
    <property type="entry name" value="RHO GDP-DISSOCIATION INHIBITOR"/>
    <property type="match status" value="1"/>
</dbReference>
<evidence type="ECO:0000256" key="2">
    <source>
        <dbReference type="ARBA" id="ARBA00009758"/>
    </source>
</evidence>
<dbReference type="GO" id="GO:0016020">
    <property type="term" value="C:membrane"/>
    <property type="evidence" value="ECO:0007669"/>
    <property type="project" value="TreeGrafter"/>
</dbReference>
<dbReference type="SUPFAM" id="SSF81296">
    <property type="entry name" value="E set domains"/>
    <property type="match status" value="1"/>
</dbReference>
<dbReference type="InterPro" id="IPR000406">
    <property type="entry name" value="Rho_GDI"/>
</dbReference>
<dbReference type="Gene3D" id="2.70.50.30">
    <property type="entry name" value="Coagulation Factor XIII, subunit A, domain 1"/>
    <property type="match status" value="1"/>
</dbReference>
<name>A0A5M9JVN6_MONFR</name>
<dbReference type="EMBL" id="VICG01000006">
    <property type="protein sequence ID" value="KAA8570885.1"/>
    <property type="molecule type" value="Genomic_DNA"/>
</dbReference>
<sequence>MSSAASTNSTAFKFLYFLQTSPFLSIPFLLHLPNKSTTFNIAKMADQQDNELLPETTDGFKVGEKKTLDEYSKMDAEDESLQRYKESLGLGGGGKDLSDPNDPRDCIILTLEMNSEGRPPTKLELSAPDALDTLKDHPFKIKEGSKFNLTATFKVQHNVLSGLQYVQVIKRKGIRIDKLQEMIGSYAPNTDKNPVHTKRFADEDAPSGMMARGHYTAISTFIDDDKKKHLEFEWSFDIAKDW</sequence>
<dbReference type="InterPro" id="IPR014756">
    <property type="entry name" value="Ig_E-set"/>
</dbReference>
<proteinExistence type="inferred from homology"/>
<dbReference type="VEuPathDB" id="FungiDB:MFRU_011g00610"/>
<dbReference type="AlphaFoldDB" id="A0A5M9JVN6"/>
<organism evidence="6 7">
    <name type="scientific">Monilinia fructicola</name>
    <name type="common">Brown rot fungus</name>
    <name type="synonym">Ciboria fructicola</name>
    <dbReference type="NCBI Taxonomy" id="38448"/>
    <lineage>
        <taxon>Eukaryota</taxon>
        <taxon>Fungi</taxon>
        <taxon>Dikarya</taxon>
        <taxon>Ascomycota</taxon>
        <taxon>Pezizomycotina</taxon>
        <taxon>Leotiomycetes</taxon>
        <taxon>Helotiales</taxon>
        <taxon>Sclerotiniaceae</taxon>
        <taxon>Monilinia</taxon>
    </lineage>
</organism>
<evidence type="ECO:0000313" key="7">
    <source>
        <dbReference type="Proteomes" id="UP000322873"/>
    </source>
</evidence>
<comment type="caution">
    <text evidence="6">The sequence shown here is derived from an EMBL/GenBank/DDBJ whole genome shotgun (WGS) entry which is preliminary data.</text>
</comment>
<comment type="function">
    <text evidence="4">Regulates the GDP/GTP exchange reaction of the Rho proteins by inhibiting the dissociation of GDP from them, and the subsequent binding of GTP to them.</text>
</comment>
<protein>
    <recommendedName>
        <fullName evidence="5">Rho GDP-dissociation inhibitor</fullName>
    </recommendedName>
</protein>